<evidence type="ECO:0000313" key="7">
    <source>
        <dbReference type="EMBL" id="KAL0907200.1"/>
    </source>
</evidence>
<sequence length="988" mass="111072">MKSGLHPFSARAEALLFPLYLPLFAIRMRSNMPNAPPTIRRPSSPSRRPPFVPKVISSSPPPPPYSSSSSPSPFLSLPPSSSTSPFLFDGYTFINICFGESELASKLLPNDSTFTKMVDFEFMNSLYAHPCVSFCSVLQGTLLRGHAQGYSPKIHFRCRTSTFRKVCDELVSKFGDQFVERLREININQFLLLPSIPQNVPLVHMLLMQWDMSKECFLINGEMIKFTSEEVALLVGLPNRGLKFEIGSGRISGVTANDIRHNIEQMDVATPIEDLVKEFIVYLLSNIFFPMGNFRVPTGIEEVATNVDTFGTYNWPESIRDFLVKEFNSIADKHSKGFSLGYVNGFVHILIFWLFEHTNIQNVMDEQSRPRFTRWEGNFMYSEKDVNKLFADLKKAEIFPNFKAITEAERMLIDNSSAHPQIEQLQIDLPRQSCPDVSSRPSSPTPSSPPIIPTTSQIPTPYSPERDPTPSQFPTPSIPQTIDTPSQIPASSSPARMPTHDQIPSTSDREPSTVHVSNSPPAETPNWDYVKEAIINLISKNKFLLNKVTSLESSNDFLTRRVAALEQAVYELKEANLKDGNVQKLMSTENTASVKPTETACSDKSSSRTQTSKKIVSPSSVVAPNVVEEEQQNIQDAINLKTNEEERLADKQTGDSEEEELASTCKSGIARRVQLRHDRKRKFVSTPFTTGDRRRKKEKIPAKKKVILPIAEPSKEQVPVPVDAAPSISAELLPVAAESIEVGAAPVEAALDKTDELLPVDKTPIKKTQDDQIIVAEIDESMPTDPQAAPEFIDYPGRELISVEKKFFIDKCLRYLKYRGDAIFSEGYILICRSQIDELLLSEYLDNNHIDAFAMLLSKSNEEISGRKQPFLYVSSFHWGYYHHGNNANTAHFVSHVTRTAVEKVNLILVPIIHGQHWTLLVCNLRQKNWEFYDSLPKATHKAILPEVISHLYKETENAYDEDIRLWPINTIANIPTQANSVDCGMYG</sequence>
<evidence type="ECO:0000256" key="3">
    <source>
        <dbReference type="ARBA" id="ARBA00022801"/>
    </source>
</evidence>
<keyword evidence="8" id="KW-1185">Reference proteome</keyword>
<keyword evidence="2" id="KW-0645">Protease</keyword>
<dbReference type="AlphaFoldDB" id="A0ABD0U4P5"/>
<feature type="compositionally biased region" description="Pro residues" evidence="5">
    <location>
        <begin position="443"/>
        <end position="452"/>
    </location>
</feature>
<dbReference type="Pfam" id="PF02902">
    <property type="entry name" value="Peptidase_C48"/>
    <property type="match status" value="1"/>
</dbReference>
<feature type="compositionally biased region" description="Polar residues" evidence="5">
    <location>
        <begin position="478"/>
        <end position="494"/>
    </location>
</feature>
<name>A0ABD0U4P5_DENTH</name>
<dbReference type="Proteomes" id="UP001552299">
    <property type="component" value="Unassembled WGS sequence"/>
</dbReference>
<feature type="region of interest" description="Disordered" evidence="5">
    <location>
        <begin position="588"/>
        <end position="617"/>
    </location>
</feature>
<dbReference type="GO" id="GO:0006508">
    <property type="term" value="P:proteolysis"/>
    <property type="evidence" value="ECO:0007669"/>
    <property type="project" value="UniProtKB-KW"/>
</dbReference>
<keyword evidence="4" id="KW-0175">Coiled coil</keyword>
<dbReference type="PROSITE" id="PS50600">
    <property type="entry name" value="ULP_PROTEASE"/>
    <property type="match status" value="1"/>
</dbReference>
<dbReference type="PANTHER" id="PTHR34835">
    <property type="entry name" value="OS07G0283600 PROTEIN-RELATED"/>
    <property type="match status" value="1"/>
</dbReference>
<feature type="domain" description="Ubiquitin-like protease family profile" evidence="6">
    <location>
        <begin position="829"/>
        <end position="988"/>
    </location>
</feature>
<reference evidence="7 8" key="1">
    <citation type="journal article" date="2024" name="Plant Biotechnol. J.">
        <title>Dendrobium thyrsiflorum genome and its molecular insights into genes involved in important horticultural traits.</title>
        <authorList>
            <person name="Chen B."/>
            <person name="Wang J.Y."/>
            <person name="Zheng P.J."/>
            <person name="Li K.L."/>
            <person name="Liang Y.M."/>
            <person name="Chen X.F."/>
            <person name="Zhang C."/>
            <person name="Zhao X."/>
            <person name="He X."/>
            <person name="Zhang G.Q."/>
            <person name="Liu Z.J."/>
            <person name="Xu Q."/>
        </authorList>
    </citation>
    <scope>NUCLEOTIDE SEQUENCE [LARGE SCALE GENOMIC DNA]</scope>
    <source>
        <strain evidence="7">GZMU011</strain>
    </source>
</reference>
<keyword evidence="3" id="KW-0378">Hydrolase</keyword>
<organism evidence="7 8">
    <name type="scientific">Dendrobium thyrsiflorum</name>
    <name type="common">Pinecone-like raceme dendrobium</name>
    <name type="synonym">Orchid</name>
    <dbReference type="NCBI Taxonomy" id="117978"/>
    <lineage>
        <taxon>Eukaryota</taxon>
        <taxon>Viridiplantae</taxon>
        <taxon>Streptophyta</taxon>
        <taxon>Embryophyta</taxon>
        <taxon>Tracheophyta</taxon>
        <taxon>Spermatophyta</taxon>
        <taxon>Magnoliopsida</taxon>
        <taxon>Liliopsida</taxon>
        <taxon>Asparagales</taxon>
        <taxon>Orchidaceae</taxon>
        <taxon>Epidendroideae</taxon>
        <taxon>Malaxideae</taxon>
        <taxon>Dendrobiinae</taxon>
        <taxon>Dendrobium</taxon>
    </lineage>
</organism>
<evidence type="ECO:0000256" key="5">
    <source>
        <dbReference type="SAM" id="MobiDB-lite"/>
    </source>
</evidence>
<evidence type="ECO:0000313" key="8">
    <source>
        <dbReference type="Proteomes" id="UP001552299"/>
    </source>
</evidence>
<evidence type="ECO:0000259" key="6">
    <source>
        <dbReference type="PROSITE" id="PS50600"/>
    </source>
</evidence>
<accession>A0ABD0U4P5</accession>
<dbReference type="Gene3D" id="3.40.395.10">
    <property type="entry name" value="Adenoviral Proteinase, Chain A"/>
    <property type="match status" value="1"/>
</dbReference>
<proteinExistence type="inferred from homology"/>
<evidence type="ECO:0000256" key="2">
    <source>
        <dbReference type="ARBA" id="ARBA00022670"/>
    </source>
</evidence>
<dbReference type="GO" id="GO:0008233">
    <property type="term" value="F:peptidase activity"/>
    <property type="evidence" value="ECO:0007669"/>
    <property type="project" value="UniProtKB-KW"/>
</dbReference>
<gene>
    <name evidence="7" type="ORF">M5K25_025751</name>
</gene>
<evidence type="ECO:0000256" key="1">
    <source>
        <dbReference type="ARBA" id="ARBA00005234"/>
    </source>
</evidence>
<feature type="region of interest" description="Disordered" evidence="5">
    <location>
        <begin position="641"/>
        <end position="664"/>
    </location>
</feature>
<feature type="region of interest" description="Disordered" evidence="5">
    <location>
        <begin position="35"/>
        <end position="70"/>
    </location>
</feature>
<dbReference type="SUPFAM" id="SSF54001">
    <property type="entry name" value="Cysteine proteinases"/>
    <property type="match status" value="1"/>
</dbReference>
<comment type="similarity">
    <text evidence="1">Belongs to the peptidase C48 family.</text>
</comment>
<protein>
    <recommendedName>
        <fullName evidence="6">Ubiquitin-like protease family profile domain-containing protein</fullName>
    </recommendedName>
</protein>
<dbReference type="InterPro" id="IPR038765">
    <property type="entry name" value="Papain-like_cys_pep_sf"/>
</dbReference>
<dbReference type="InterPro" id="IPR003653">
    <property type="entry name" value="Peptidase_C48_C"/>
</dbReference>
<comment type="caution">
    <text evidence="7">The sequence shown here is derived from an EMBL/GenBank/DDBJ whole genome shotgun (WGS) entry which is preliminary data.</text>
</comment>
<feature type="region of interest" description="Disordered" evidence="5">
    <location>
        <begin position="431"/>
        <end position="526"/>
    </location>
</feature>
<dbReference type="EMBL" id="JANQDX010000018">
    <property type="protein sequence ID" value="KAL0907200.1"/>
    <property type="molecule type" value="Genomic_DNA"/>
</dbReference>
<evidence type="ECO:0000256" key="4">
    <source>
        <dbReference type="SAM" id="Coils"/>
    </source>
</evidence>
<feature type="compositionally biased region" description="Basic and acidic residues" evidence="5">
    <location>
        <begin position="642"/>
        <end position="654"/>
    </location>
</feature>
<feature type="coiled-coil region" evidence="4">
    <location>
        <begin position="548"/>
        <end position="575"/>
    </location>
</feature>
<feature type="compositionally biased region" description="Polar residues" evidence="5">
    <location>
        <begin position="588"/>
        <end position="614"/>
    </location>
</feature>